<evidence type="ECO:0000313" key="2">
    <source>
        <dbReference type="EMBL" id="KAK7058742.1"/>
    </source>
</evidence>
<accession>A0AAN8WQK3</accession>
<evidence type="ECO:0000313" key="3">
    <source>
        <dbReference type="Proteomes" id="UP001381693"/>
    </source>
</evidence>
<dbReference type="Pfam" id="PF02469">
    <property type="entry name" value="Fasciclin"/>
    <property type="match status" value="1"/>
</dbReference>
<name>A0AAN8WQK3_HALRR</name>
<feature type="domain" description="FAS1" evidence="1">
    <location>
        <begin position="1"/>
        <end position="77"/>
    </location>
</feature>
<proteinExistence type="predicted"/>
<gene>
    <name evidence="2" type="ORF">SK128_009499</name>
</gene>
<comment type="caution">
    <text evidence="2">The sequence shown here is derived from an EMBL/GenBank/DDBJ whole genome shotgun (WGS) entry which is preliminary data.</text>
</comment>
<dbReference type="SUPFAM" id="SSF82153">
    <property type="entry name" value="FAS1 domain"/>
    <property type="match status" value="1"/>
</dbReference>
<organism evidence="2 3">
    <name type="scientific">Halocaridina rubra</name>
    <name type="common">Hawaiian red shrimp</name>
    <dbReference type="NCBI Taxonomy" id="373956"/>
    <lineage>
        <taxon>Eukaryota</taxon>
        <taxon>Metazoa</taxon>
        <taxon>Ecdysozoa</taxon>
        <taxon>Arthropoda</taxon>
        <taxon>Crustacea</taxon>
        <taxon>Multicrustacea</taxon>
        <taxon>Malacostraca</taxon>
        <taxon>Eumalacostraca</taxon>
        <taxon>Eucarida</taxon>
        <taxon>Decapoda</taxon>
        <taxon>Pleocyemata</taxon>
        <taxon>Caridea</taxon>
        <taxon>Atyoidea</taxon>
        <taxon>Atyidae</taxon>
        <taxon>Halocaridina</taxon>
    </lineage>
</organism>
<sequence length="77" mass="8529">MGGFTIFAPSDAAFTLLPRSAVTQLQNNTDKLREVVLFHVVPGIVRLEDLRNNLMLNSASPKGRKLRSCSRLESWSG</sequence>
<protein>
    <recommendedName>
        <fullName evidence="1">FAS1 domain-containing protein</fullName>
    </recommendedName>
</protein>
<dbReference type="EMBL" id="JAXCGZ010021118">
    <property type="protein sequence ID" value="KAK7058742.1"/>
    <property type="molecule type" value="Genomic_DNA"/>
</dbReference>
<keyword evidence="3" id="KW-1185">Reference proteome</keyword>
<dbReference type="Proteomes" id="UP001381693">
    <property type="component" value="Unassembled WGS sequence"/>
</dbReference>
<dbReference type="AlphaFoldDB" id="A0AAN8WQK3"/>
<dbReference type="Gene3D" id="2.30.180.10">
    <property type="entry name" value="FAS1 domain"/>
    <property type="match status" value="1"/>
</dbReference>
<reference evidence="2 3" key="1">
    <citation type="submission" date="2023-11" db="EMBL/GenBank/DDBJ databases">
        <title>Halocaridina rubra genome assembly.</title>
        <authorList>
            <person name="Smith C."/>
        </authorList>
    </citation>
    <scope>NUCLEOTIDE SEQUENCE [LARGE SCALE GENOMIC DNA]</scope>
    <source>
        <strain evidence="2">EP-1</strain>
        <tissue evidence="2">Whole</tissue>
    </source>
</reference>
<dbReference type="InterPro" id="IPR000782">
    <property type="entry name" value="FAS1_domain"/>
</dbReference>
<evidence type="ECO:0000259" key="1">
    <source>
        <dbReference type="PROSITE" id="PS50213"/>
    </source>
</evidence>
<dbReference type="InterPro" id="IPR036378">
    <property type="entry name" value="FAS1_dom_sf"/>
</dbReference>
<dbReference type="PROSITE" id="PS50213">
    <property type="entry name" value="FAS1"/>
    <property type="match status" value="1"/>
</dbReference>